<feature type="transmembrane region" description="Helical" evidence="1">
    <location>
        <begin position="44"/>
        <end position="63"/>
    </location>
</feature>
<keyword evidence="1" id="KW-0472">Membrane</keyword>
<sequence length="184" mass="22072">MKHFINILLRPSKEVLTVYGLFSLIFLIGYVWLFSFVWEYYSSVTYYVLGLLVVLLIGVLATEEIDKRYQGQLKLYFRISFLQLLLIWIIANPIRSWQIESSLQKAKRITNSLSLYKKRFGVYPFTLAELEERLKEDLPTRSNLGTQYWYKLTENNQEYELKFLSYYGNTAYYNPYQDKWLITD</sequence>
<dbReference type="EMBL" id="CP048222">
    <property type="protein sequence ID" value="QHT67538.1"/>
    <property type="molecule type" value="Genomic_DNA"/>
</dbReference>
<feature type="transmembrane region" description="Helical" evidence="1">
    <location>
        <begin position="75"/>
        <end position="94"/>
    </location>
</feature>
<keyword evidence="3" id="KW-1185">Reference proteome</keyword>
<evidence type="ECO:0000313" key="3">
    <source>
        <dbReference type="Proteomes" id="UP000480178"/>
    </source>
</evidence>
<evidence type="ECO:0000256" key="1">
    <source>
        <dbReference type="SAM" id="Phobius"/>
    </source>
</evidence>
<feature type="transmembrane region" description="Helical" evidence="1">
    <location>
        <begin position="16"/>
        <end position="38"/>
    </location>
</feature>
<dbReference type="Proteomes" id="UP000480178">
    <property type="component" value="Chromosome"/>
</dbReference>
<protein>
    <submittedName>
        <fullName evidence="2">Uncharacterized protein</fullName>
    </submittedName>
</protein>
<reference evidence="2 3" key="1">
    <citation type="submission" date="2020-01" db="EMBL/GenBank/DDBJ databases">
        <authorList>
            <person name="Kim M.K."/>
        </authorList>
    </citation>
    <scope>NUCLEOTIDE SEQUENCE [LARGE SCALE GENOMIC DNA]</scope>
    <source>
        <strain evidence="2 3">172606-1</strain>
    </source>
</reference>
<gene>
    <name evidence="2" type="ORF">GXP67_13330</name>
</gene>
<name>A0A6C0GHR2_9BACT</name>
<accession>A0A6C0GHR2</accession>
<dbReference type="AlphaFoldDB" id="A0A6C0GHR2"/>
<organism evidence="2 3">
    <name type="scientific">Rhodocytophaga rosea</name>
    <dbReference type="NCBI Taxonomy" id="2704465"/>
    <lineage>
        <taxon>Bacteria</taxon>
        <taxon>Pseudomonadati</taxon>
        <taxon>Bacteroidota</taxon>
        <taxon>Cytophagia</taxon>
        <taxon>Cytophagales</taxon>
        <taxon>Rhodocytophagaceae</taxon>
        <taxon>Rhodocytophaga</taxon>
    </lineage>
</organism>
<proteinExistence type="predicted"/>
<dbReference type="RefSeq" id="WP_162443567.1">
    <property type="nucleotide sequence ID" value="NZ_CP048222.1"/>
</dbReference>
<evidence type="ECO:0000313" key="2">
    <source>
        <dbReference type="EMBL" id="QHT67538.1"/>
    </source>
</evidence>
<dbReference type="KEGG" id="rhoz:GXP67_13330"/>
<keyword evidence="1" id="KW-1133">Transmembrane helix</keyword>
<keyword evidence="1" id="KW-0812">Transmembrane</keyword>